<dbReference type="SUPFAM" id="SSF109854">
    <property type="entry name" value="DinB/YfiT-like putative metalloenzymes"/>
    <property type="match status" value="1"/>
</dbReference>
<gene>
    <name evidence="1" type="ORF">SAMN04488023_11655</name>
</gene>
<evidence type="ECO:0008006" key="3">
    <source>
        <dbReference type="Google" id="ProtNLM"/>
    </source>
</evidence>
<keyword evidence="2" id="KW-1185">Reference proteome</keyword>
<dbReference type="AlphaFoldDB" id="A0A1H9S1H0"/>
<evidence type="ECO:0000313" key="1">
    <source>
        <dbReference type="EMBL" id="SER78203.1"/>
    </source>
</evidence>
<dbReference type="Proteomes" id="UP000199572">
    <property type="component" value="Unassembled WGS sequence"/>
</dbReference>
<name>A0A1H9S1H0_9SPHI</name>
<reference evidence="1 2" key="1">
    <citation type="submission" date="2016-10" db="EMBL/GenBank/DDBJ databases">
        <authorList>
            <person name="de Groot N.N."/>
        </authorList>
    </citation>
    <scope>NUCLEOTIDE SEQUENCE [LARGE SCALE GENOMIC DNA]</scope>
    <source>
        <strain evidence="1 2">DSM 18610</strain>
    </source>
</reference>
<dbReference type="Gene3D" id="1.20.120.450">
    <property type="entry name" value="dinb family like domain"/>
    <property type="match status" value="1"/>
</dbReference>
<protein>
    <recommendedName>
        <fullName evidence="3">DinB superfamily protein</fullName>
    </recommendedName>
</protein>
<dbReference type="STRING" id="390241.SAMN04488023_11655"/>
<organism evidence="1 2">
    <name type="scientific">Pedobacter rhizosphaerae</name>
    <dbReference type="NCBI Taxonomy" id="390241"/>
    <lineage>
        <taxon>Bacteria</taxon>
        <taxon>Pseudomonadati</taxon>
        <taxon>Bacteroidota</taxon>
        <taxon>Sphingobacteriia</taxon>
        <taxon>Sphingobacteriales</taxon>
        <taxon>Sphingobacteriaceae</taxon>
        <taxon>Pedobacter</taxon>
    </lineage>
</organism>
<proteinExistence type="predicted"/>
<dbReference type="EMBL" id="FOGG01000016">
    <property type="protein sequence ID" value="SER78203.1"/>
    <property type="molecule type" value="Genomic_DNA"/>
</dbReference>
<dbReference type="InterPro" id="IPR034660">
    <property type="entry name" value="DinB/YfiT-like"/>
</dbReference>
<sequence length="154" mass="17874">MEALYYNIAKHFKEVYFGGNWTTVNLKDTLKDVVWKEALRKIADLNTIAALTYHINYYVSEVSKVLQGAKLEASDQVSFDLPPINNEQDWIQLVEKVLSDGEKFVNLIEKIEVEAISTDFTDPKYGSYYRNLHGIIEHTYYHLGQITIIKKILR</sequence>
<dbReference type="OrthoDB" id="9814103at2"/>
<evidence type="ECO:0000313" key="2">
    <source>
        <dbReference type="Proteomes" id="UP000199572"/>
    </source>
</evidence>
<accession>A0A1H9S1H0</accession>
<dbReference type="RefSeq" id="WP_090885272.1">
    <property type="nucleotide sequence ID" value="NZ_FOGG01000016.1"/>
</dbReference>